<reference evidence="1" key="2">
    <citation type="submission" date="2017-07" db="EMBL/GenBank/DDBJ databases">
        <title>WGS assembly of Populus trichocarpa.</title>
        <authorList>
            <person name="Tuskan G."/>
            <person name="Difazio S."/>
            <person name="Jansson S."/>
            <person name="Bohlmann J."/>
            <person name="Grigoriev I."/>
            <person name="Hellsten U."/>
            <person name="Putnam N."/>
            <person name="Ralph S."/>
            <person name="Rombauts S."/>
            <person name="Salamov A."/>
            <person name="Schein J."/>
            <person name="Sterck L."/>
            <person name="Aerts A."/>
            <person name="Bhalerao R."/>
            <person name="Bhalerao R."/>
            <person name="Blaudez D."/>
            <person name="Boerjan W."/>
            <person name="Brun A."/>
            <person name="Brunner A."/>
            <person name="Busov V."/>
            <person name="Campbell M."/>
            <person name="Carlson J."/>
            <person name="Chalot M."/>
            <person name="Chapman J."/>
            <person name="Chen G."/>
            <person name="Cooper D."/>
            <person name="Coutinho P."/>
            <person name="Couturier J."/>
            <person name="Covert S."/>
            <person name="Cronk Q."/>
            <person name="Cunningham R."/>
            <person name="Davis J."/>
            <person name="Degroeve S."/>
            <person name="Dejardin A."/>
            <person name="Depamphilis C."/>
            <person name="Detter J."/>
            <person name="Dirks B."/>
            <person name="Dubchak I."/>
            <person name="Duplessis S."/>
            <person name="Ehlting J."/>
            <person name="Ellis B."/>
            <person name="Gendler K."/>
            <person name="Goodstein D."/>
            <person name="Gribskov M."/>
            <person name="Grimwood J."/>
            <person name="Groover A."/>
            <person name="Gunter L."/>
            <person name="Hamberger B."/>
            <person name="Heinze B."/>
            <person name="Helariutta Y."/>
            <person name="Henrissat B."/>
            <person name="Holligan D."/>
            <person name="Holt R."/>
            <person name="Huang W."/>
            <person name="Islam-Faridi N."/>
            <person name="Jones S."/>
            <person name="Jones-Rhoades M."/>
            <person name="Jorgensen R."/>
            <person name="Joshi C."/>
            <person name="Kangasjarvi J."/>
            <person name="Karlsson J."/>
            <person name="Kelleher C."/>
            <person name="Kirkpatrick R."/>
            <person name="Kirst M."/>
            <person name="Kohler A."/>
            <person name="Kalluri U."/>
            <person name="Larimer F."/>
            <person name="Leebens-Mack J."/>
            <person name="Leple J."/>
            <person name="Locascio P."/>
            <person name="Lou Y."/>
            <person name="Lucas S."/>
            <person name="Martin F."/>
            <person name="Montanini B."/>
            <person name="Napoli C."/>
            <person name="Nelson D."/>
            <person name="Nelson C."/>
            <person name="Nieminen K."/>
            <person name="Nilsson O."/>
            <person name="Pereda V."/>
            <person name="Peter G."/>
            <person name="Philippe R."/>
            <person name="Pilate G."/>
            <person name="Poliakov A."/>
            <person name="Razumovskaya J."/>
            <person name="Richardson P."/>
            <person name="Rinaldi C."/>
            <person name="Ritland K."/>
            <person name="Rouze P."/>
            <person name="Ryaboy D."/>
            <person name="Schmutz J."/>
            <person name="Schrader J."/>
            <person name="Segerman B."/>
            <person name="Shin H."/>
            <person name="Siddiqui A."/>
            <person name="Sterky F."/>
            <person name="Terry A."/>
            <person name="Tsai C."/>
            <person name="Uberbacher E."/>
            <person name="Unneberg P."/>
            <person name="Vahala J."/>
            <person name="Wall K."/>
            <person name="Wessler S."/>
            <person name="Yang G."/>
            <person name="Yin T."/>
            <person name="Douglas C."/>
            <person name="Marra M."/>
            <person name="Sandberg G."/>
            <person name="Van De Peer Y."/>
            <person name="Rokhsar D."/>
        </authorList>
    </citation>
    <scope>NUCLEOTIDE SEQUENCE</scope>
    <source>
        <strain evidence="1">Nisqually-1</strain>
    </source>
</reference>
<dbReference type="Proteomes" id="UP000006729">
    <property type="component" value="Chromosome 18"/>
</dbReference>
<gene>
    <name evidence="1" type="ORF">POPTR_018G046300</name>
</gene>
<accession>U5FIW4</accession>
<dbReference type="AlphaFoldDB" id="U5FIW4"/>
<dbReference type="InParanoid" id="U5FIW4"/>
<keyword evidence="2" id="KW-1185">Reference proteome</keyword>
<reference evidence="1 2" key="1">
    <citation type="journal article" date="2006" name="Science">
        <title>The genome of black cottonwood, Populus trichocarpa (Torr. &amp; Gray).</title>
        <authorList>
            <person name="Tuskan G.A."/>
            <person name="Difazio S."/>
            <person name="Jansson S."/>
            <person name="Bohlmann J."/>
            <person name="Grigoriev I."/>
            <person name="Hellsten U."/>
            <person name="Putnam N."/>
            <person name="Ralph S."/>
            <person name="Rombauts S."/>
            <person name="Salamov A."/>
            <person name="Schein J."/>
            <person name="Sterck L."/>
            <person name="Aerts A."/>
            <person name="Bhalerao R.R."/>
            <person name="Bhalerao R.P."/>
            <person name="Blaudez D."/>
            <person name="Boerjan W."/>
            <person name="Brun A."/>
            <person name="Brunner A."/>
            <person name="Busov V."/>
            <person name="Campbell M."/>
            <person name="Carlson J."/>
            <person name="Chalot M."/>
            <person name="Chapman J."/>
            <person name="Chen G.L."/>
            <person name="Cooper D."/>
            <person name="Coutinho P.M."/>
            <person name="Couturier J."/>
            <person name="Covert S."/>
            <person name="Cronk Q."/>
            <person name="Cunningham R."/>
            <person name="Davis J."/>
            <person name="Degroeve S."/>
            <person name="Dejardin A."/>
            <person name="Depamphilis C."/>
            <person name="Detter J."/>
            <person name="Dirks B."/>
            <person name="Dubchak I."/>
            <person name="Duplessis S."/>
            <person name="Ehlting J."/>
            <person name="Ellis B."/>
            <person name="Gendler K."/>
            <person name="Goodstein D."/>
            <person name="Gribskov M."/>
            <person name="Grimwood J."/>
            <person name="Groover A."/>
            <person name="Gunter L."/>
            <person name="Hamberger B."/>
            <person name="Heinze B."/>
            <person name="Helariutta Y."/>
            <person name="Henrissat B."/>
            <person name="Holligan D."/>
            <person name="Holt R."/>
            <person name="Huang W."/>
            <person name="Islam-Faridi N."/>
            <person name="Jones S."/>
            <person name="Jones-Rhoades M."/>
            <person name="Jorgensen R."/>
            <person name="Joshi C."/>
            <person name="Kangasjarvi J."/>
            <person name="Karlsson J."/>
            <person name="Kelleher C."/>
            <person name="Kirkpatrick R."/>
            <person name="Kirst M."/>
            <person name="Kohler A."/>
            <person name="Kalluri U."/>
            <person name="Larimer F."/>
            <person name="Leebens-Mack J."/>
            <person name="Leple J.C."/>
            <person name="Locascio P."/>
            <person name="Lou Y."/>
            <person name="Lucas S."/>
            <person name="Martin F."/>
            <person name="Montanini B."/>
            <person name="Napoli C."/>
            <person name="Nelson D.R."/>
            <person name="Nelson C."/>
            <person name="Nieminen K."/>
            <person name="Nilsson O."/>
            <person name="Pereda V."/>
            <person name="Peter G."/>
            <person name="Philippe R."/>
            <person name="Pilate G."/>
            <person name="Poliakov A."/>
            <person name="Razumovskaya J."/>
            <person name="Richardson P."/>
            <person name="Rinaldi C."/>
            <person name="Ritland K."/>
            <person name="Rouze P."/>
            <person name="Ryaboy D."/>
            <person name="Schmutz J."/>
            <person name="Schrader J."/>
            <person name="Segerman B."/>
            <person name="Shin H."/>
            <person name="Siddiqui A."/>
            <person name="Sterky F."/>
            <person name="Terry A."/>
            <person name="Tsai C.J."/>
            <person name="Uberbacher E."/>
            <person name="Unneberg P."/>
            <person name="Vahala J."/>
            <person name="Wall K."/>
            <person name="Wessler S."/>
            <person name="Yang G."/>
            <person name="Yin T."/>
            <person name="Douglas C."/>
            <person name="Marra M."/>
            <person name="Sandberg G."/>
            <person name="Van de Peer Y."/>
            <person name="Rokhsar D."/>
        </authorList>
    </citation>
    <scope>NUCLEOTIDE SEQUENCE [LARGE SCALE GENOMIC DNA]</scope>
    <source>
        <strain evidence="2">cv. Nisqually</strain>
        <strain evidence="1">Nisqually-1</strain>
    </source>
</reference>
<dbReference type="EMBL" id="CM009307">
    <property type="protein sequence ID" value="PNS92645.1"/>
    <property type="molecule type" value="Genomic_DNA"/>
</dbReference>
<organism evidence="1 2">
    <name type="scientific">Populus trichocarpa</name>
    <name type="common">Western balsam poplar</name>
    <name type="synonym">Populus balsamifera subsp. trichocarpa</name>
    <dbReference type="NCBI Taxonomy" id="3694"/>
    <lineage>
        <taxon>Eukaryota</taxon>
        <taxon>Viridiplantae</taxon>
        <taxon>Streptophyta</taxon>
        <taxon>Embryophyta</taxon>
        <taxon>Tracheophyta</taxon>
        <taxon>Spermatophyta</taxon>
        <taxon>Magnoliopsida</taxon>
        <taxon>eudicotyledons</taxon>
        <taxon>Gunneridae</taxon>
        <taxon>Pentapetalae</taxon>
        <taxon>rosids</taxon>
        <taxon>fabids</taxon>
        <taxon>Malpighiales</taxon>
        <taxon>Salicaceae</taxon>
        <taxon>Saliceae</taxon>
        <taxon>Populus</taxon>
    </lineage>
</organism>
<protein>
    <submittedName>
        <fullName evidence="1">Uncharacterized protein</fullName>
    </submittedName>
</protein>
<dbReference type="HOGENOM" id="CLU_3053929_0_0_1"/>
<evidence type="ECO:0000313" key="1">
    <source>
        <dbReference type="EMBL" id="PNS92646.1"/>
    </source>
</evidence>
<name>U5FIW4_POPTR</name>
<proteinExistence type="predicted"/>
<dbReference type="EMBL" id="CM009307">
    <property type="protein sequence ID" value="PNS92646.1"/>
    <property type="molecule type" value="Genomic_DNA"/>
</dbReference>
<evidence type="ECO:0000313" key="2">
    <source>
        <dbReference type="Proteomes" id="UP000006729"/>
    </source>
</evidence>
<sequence>MGAEINQNLPDEIGHFGCWMLQCWEVFNSYMNMLDAMLGNRLLLHECARVFIFG</sequence>